<feature type="domain" description="GH16" evidence="2">
    <location>
        <begin position="30"/>
        <end position="277"/>
    </location>
</feature>
<dbReference type="InterPro" id="IPR050546">
    <property type="entry name" value="Glycosyl_Hydrlase_16"/>
</dbReference>
<dbReference type="GO" id="GO:0004553">
    <property type="term" value="F:hydrolase activity, hydrolyzing O-glycosyl compounds"/>
    <property type="evidence" value="ECO:0007669"/>
    <property type="project" value="InterPro"/>
</dbReference>
<dbReference type="Gene3D" id="2.60.40.10">
    <property type="entry name" value="Immunoglobulins"/>
    <property type="match status" value="1"/>
</dbReference>
<keyword evidence="3" id="KW-0645">Protease</keyword>
<dbReference type="AlphaFoldDB" id="L9XJA5"/>
<evidence type="ECO:0000313" key="4">
    <source>
        <dbReference type="Proteomes" id="UP000011602"/>
    </source>
</evidence>
<sequence length="606" mass="65669">MSRRNWLKLTGASTAAAVGGLTIGAAPVSATDGGPSDPENWSLVLEDQFEGSTLDTDNWDVGFGWGNDANGDDATVTADNVVVDNGTLRLLITHGGGGRNDVYQGAINSRNRQSFGPGHYFEARIRMPGREGLLPAFWGKPNTEDWPPEIDFVELFHDGGVDAETAHFNVHWSTSGQTNDESTHTHNSLPHYTGVDLTDSFNVYGCAWHEDSIDFYFNGEYVGSRDASSMMDAVNAGAPFYMMFTTHVNRIGNADLSYAWEEEMAVDWCRVWEYTPGDGDESVPEESEDEADGEPAVNTTGTATVGETSFEATGEVTDLGGRSRVERYIDYREVGAGDWEWVEAGSATSPGEFSAAVDDLESETEYEWFAAVWDADSDEELARGSVETVTTGEPDANDELRVSTVETTEVAETSFEAVGDLEGLGDEDEVTLYVDYREVGAGDWEWVEVGSATSPGEFSATVDGLESGTEYEWFAAAWDADSDEELVSGDVETVTTDAPDEPEAARISSVRTDNVGTTSFEAIGDLESLGEADAVNRYVDYREAGADEWQWKPVGSTSSPGEFSATLTRLEPGTVYEWFAAAWDADSDEELARGDVETVALEDGSD</sequence>
<dbReference type="InterPro" id="IPR036116">
    <property type="entry name" value="FN3_sf"/>
</dbReference>
<keyword evidence="4" id="KW-1185">Reference proteome</keyword>
<organism evidence="3 4">
    <name type="scientific">Natronolimnohabitans innermongolicus JCM 12255</name>
    <dbReference type="NCBI Taxonomy" id="1227499"/>
    <lineage>
        <taxon>Archaea</taxon>
        <taxon>Methanobacteriati</taxon>
        <taxon>Methanobacteriota</taxon>
        <taxon>Stenosarchaea group</taxon>
        <taxon>Halobacteria</taxon>
        <taxon>Halobacteriales</taxon>
        <taxon>Natrialbaceae</taxon>
        <taxon>Natronolimnohabitans</taxon>
    </lineage>
</organism>
<proteinExistence type="predicted"/>
<dbReference type="PANTHER" id="PTHR10963:SF60">
    <property type="entry name" value="GRAM-NEGATIVE BACTERIA-BINDING PROTEIN 1-RELATED"/>
    <property type="match status" value="1"/>
</dbReference>
<accession>L9XJA5</accession>
<dbReference type="PROSITE" id="PS51318">
    <property type="entry name" value="TAT"/>
    <property type="match status" value="1"/>
</dbReference>
<dbReference type="PANTHER" id="PTHR10963">
    <property type="entry name" value="GLYCOSYL HYDROLASE-RELATED"/>
    <property type="match status" value="1"/>
</dbReference>
<dbReference type="eggNOG" id="arCOG05978">
    <property type="taxonomic scope" value="Archaea"/>
</dbReference>
<dbReference type="Pfam" id="PF00722">
    <property type="entry name" value="Glyco_hydro_16"/>
    <property type="match status" value="1"/>
</dbReference>
<dbReference type="CDD" id="cd00063">
    <property type="entry name" value="FN3"/>
    <property type="match status" value="1"/>
</dbReference>
<dbReference type="GO" id="GO:0005975">
    <property type="term" value="P:carbohydrate metabolic process"/>
    <property type="evidence" value="ECO:0007669"/>
    <property type="project" value="InterPro"/>
</dbReference>
<dbReference type="InterPro" id="IPR003961">
    <property type="entry name" value="FN3_dom"/>
</dbReference>
<comment type="caution">
    <text evidence="3">The sequence shown here is derived from an EMBL/GenBank/DDBJ whole genome shotgun (WGS) entry which is preliminary data.</text>
</comment>
<dbReference type="OrthoDB" id="8638at2157"/>
<dbReference type="PROSITE" id="PS51762">
    <property type="entry name" value="GH16_2"/>
    <property type="match status" value="1"/>
</dbReference>
<dbReference type="InterPro" id="IPR000757">
    <property type="entry name" value="Beta-glucanase-like"/>
</dbReference>
<feature type="compositionally biased region" description="Acidic residues" evidence="1">
    <location>
        <begin position="278"/>
        <end position="293"/>
    </location>
</feature>
<gene>
    <name evidence="3" type="ORF">C493_03507</name>
</gene>
<dbReference type="Proteomes" id="UP000011602">
    <property type="component" value="Unassembled WGS sequence"/>
</dbReference>
<dbReference type="InterPro" id="IPR013320">
    <property type="entry name" value="ConA-like_dom_sf"/>
</dbReference>
<dbReference type="EMBL" id="AOHZ01000017">
    <property type="protein sequence ID" value="ELY60738.1"/>
    <property type="molecule type" value="Genomic_DNA"/>
</dbReference>
<dbReference type="eggNOG" id="arCOG09822">
    <property type="taxonomic scope" value="Archaea"/>
</dbReference>
<dbReference type="GO" id="GO:0006508">
    <property type="term" value="P:proteolysis"/>
    <property type="evidence" value="ECO:0007669"/>
    <property type="project" value="UniProtKB-KW"/>
</dbReference>
<dbReference type="PATRIC" id="fig|1227499.3.peg.724"/>
<dbReference type="CDD" id="cd08023">
    <property type="entry name" value="GH16_laminarinase_like"/>
    <property type="match status" value="1"/>
</dbReference>
<dbReference type="GO" id="GO:0008233">
    <property type="term" value="F:peptidase activity"/>
    <property type="evidence" value="ECO:0007669"/>
    <property type="project" value="UniProtKB-KW"/>
</dbReference>
<evidence type="ECO:0000259" key="2">
    <source>
        <dbReference type="PROSITE" id="PS51762"/>
    </source>
</evidence>
<name>L9XJA5_9EURY</name>
<evidence type="ECO:0000256" key="1">
    <source>
        <dbReference type="SAM" id="MobiDB-lite"/>
    </source>
</evidence>
<dbReference type="InterPro" id="IPR006311">
    <property type="entry name" value="TAT_signal"/>
</dbReference>
<reference evidence="3 4" key="1">
    <citation type="journal article" date="2014" name="PLoS Genet.">
        <title>Phylogenetically driven sequencing of extremely halophilic archaea reveals strategies for static and dynamic osmo-response.</title>
        <authorList>
            <person name="Becker E.A."/>
            <person name="Seitzer P.M."/>
            <person name="Tritt A."/>
            <person name="Larsen D."/>
            <person name="Krusor M."/>
            <person name="Yao A.I."/>
            <person name="Wu D."/>
            <person name="Madern D."/>
            <person name="Eisen J.A."/>
            <person name="Darling A.E."/>
            <person name="Facciotti M.T."/>
        </authorList>
    </citation>
    <scope>NUCLEOTIDE SEQUENCE [LARGE SCALE GENOMIC DNA]</scope>
    <source>
        <strain evidence="3 4">JCM 12255</strain>
    </source>
</reference>
<evidence type="ECO:0000313" key="3">
    <source>
        <dbReference type="EMBL" id="ELY60738.1"/>
    </source>
</evidence>
<dbReference type="SUPFAM" id="SSF49265">
    <property type="entry name" value="Fibronectin type III"/>
    <property type="match status" value="1"/>
</dbReference>
<feature type="region of interest" description="Disordered" evidence="1">
    <location>
        <begin position="277"/>
        <end position="301"/>
    </location>
</feature>
<protein>
    <submittedName>
        <fullName evidence="3">Subtilisin-like serine protease</fullName>
    </submittedName>
</protein>
<keyword evidence="3" id="KW-0378">Hydrolase</keyword>
<dbReference type="SUPFAM" id="SSF49899">
    <property type="entry name" value="Concanavalin A-like lectins/glucanases"/>
    <property type="match status" value="1"/>
</dbReference>
<dbReference type="InterPro" id="IPR013783">
    <property type="entry name" value="Ig-like_fold"/>
</dbReference>
<dbReference type="Gene3D" id="2.60.120.200">
    <property type="match status" value="1"/>
</dbReference>
<dbReference type="RefSeq" id="WP_007258011.1">
    <property type="nucleotide sequence ID" value="NZ_AOHZ01000017.1"/>
</dbReference>